<evidence type="ECO:0000256" key="1">
    <source>
        <dbReference type="SAM" id="MobiDB-lite"/>
    </source>
</evidence>
<dbReference type="InterPro" id="IPR035969">
    <property type="entry name" value="Rab-GAP_TBC_sf"/>
</dbReference>
<gene>
    <name evidence="3" type="ORF">AK812_SmicGene23937</name>
</gene>
<name>A0A1Q9DFW1_SYMMI</name>
<sequence length="405" mass="44512">MAARRDSPGSLGRAAAWAAVLCRTPEVAKREYQKLRRQPAPAALAGEPDESFLALELRHANYGHVGAREELRRVLRALALRYRPIGFNPDLAILASLLLATVGREADAYSLLVGAVEHFDLQPFCVPALETAEGRRILEDQVYDVLASFSILCPKTVASIKAQRCERQLEQLVSRWFSSLFCCGCHRDEQPFETFCLFLDKVITELHDDPHSWLRHVALSILLLNSARMNSAAKAGLLQEELEHLEKHIPVSDALLDLLTHPLQPRQMAAFTRLSFVPFGMLCGWSTGMMLSYDLGLTSLPLGALCSLGCFLGGAVVYNCGIDPGYSSIASLFKSLVTPHDLHLEAQGLSNGTDGSVLWRENPSAAELAEDPTIGLEERTEPEPSDEVSDPYSAVDDFLSTAREV</sequence>
<organism evidence="3 4">
    <name type="scientific">Symbiodinium microadriaticum</name>
    <name type="common">Dinoflagellate</name>
    <name type="synonym">Zooxanthella microadriatica</name>
    <dbReference type="NCBI Taxonomy" id="2951"/>
    <lineage>
        <taxon>Eukaryota</taxon>
        <taxon>Sar</taxon>
        <taxon>Alveolata</taxon>
        <taxon>Dinophyceae</taxon>
        <taxon>Suessiales</taxon>
        <taxon>Symbiodiniaceae</taxon>
        <taxon>Symbiodinium</taxon>
    </lineage>
</organism>
<feature type="region of interest" description="Disordered" evidence="1">
    <location>
        <begin position="365"/>
        <end position="405"/>
    </location>
</feature>
<dbReference type="OrthoDB" id="419855at2759"/>
<protein>
    <recommendedName>
        <fullName evidence="2">Rab-GAP TBC domain-containing protein</fullName>
    </recommendedName>
</protein>
<keyword evidence="4" id="KW-1185">Reference proteome</keyword>
<dbReference type="Pfam" id="PF00566">
    <property type="entry name" value="RabGAP-TBC"/>
    <property type="match status" value="1"/>
</dbReference>
<feature type="domain" description="Rab-GAP TBC" evidence="2">
    <location>
        <begin position="68"/>
        <end position="226"/>
    </location>
</feature>
<dbReference type="InterPro" id="IPR000195">
    <property type="entry name" value="Rab-GAP-TBC_dom"/>
</dbReference>
<dbReference type="Proteomes" id="UP000186817">
    <property type="component" value="Unassembled WGS sequence"/>
</dbReference>
<evidence type="ECO:0000313" key="4">
    <source>
        <dbReference type="Proteomes" id="UP000186817"/>
    </source>
</evidence>
<reference evidence="3 4" key="1">
    <citation type="submission" date="2016-02" db="EMBL/GenBank/DDBJ databases">
        <title>Genome analysis of coral dinoflagellate symbionts highlights evolutionary adaptations to a symbiotic lifestyle.</title>
        <authorList>
            <person name="Aranda M."/>
            <person name="Li Y."/>
            <person name="Liew Y.J."/>
            <person name="Baumgarten S."/>
            <person name="Simakov O."/>
            <person name="Wilson M."/>
            <person name="Piel J."/>
            <person name="Ashoor H."/>
            <person name="Bougouffa S."/>
            <person name="Bajic V.B."/>
            <person name="Ryu T."/>
            <person name="Ravasi T."/>
            <person name="Bayer T."/>
            <person name="Micklem G."/>
            <person name="Kim H."/>
            <person name="Bhak J."/>
            <person name="Lajeunesse T.C."/>
            <person name="Voolstra C.R."/>
        </authorList>
    </citation>
    <scope>NUCLEOTIDE SEQUENCE [LARGE SCALE GENOMIC DNA]</scope>
    <source>
        <strain evidence="3 4">CCMP2467</strain>
    </source>
</reference>
<comment type="caution">
    <text evidence="3">The sequence shown here is derived from an EMBL/GenBank/DDBJ whole genome shotgun (WGS) entry which is preliminary data.</text>
</comment>
<proteinExistence type="predicted"/>
<evidence type="ECO:0000313" key="3">
    <source>
        <dbReference type="EMBL" id="OLP94076.1"/>
    </source>
</evidence>
<dbReference type="AlphaFoldDB" id="A0A1Q9DFW1"/>
<dbReference type="EMBL" id="LSRX01000558">
    <property type="protein sequence ID" value="OLP94076.1"/>
    <property type="molecule type" value="Genomic_DNA"/>
</dbReference>
<evidence type="ECO:0000259" key="2">
    <source>
        <dbReference type="Pfam" id="PF00566"/>
    </source>
</evidence>
<accession>A0A1Q9DFW1</accession>
<dbReference type="SUPFAM" id="SSF47923">
    <property type="entry name" value="Ypt/Rab-GAP domain of gyp1p"/>
    <property type="match status" value="1"/>
</dbReference>